<dbReference type="AlphaFoldDB" id="A0A4U9HLJ6"/>
<dbReference type="EMBL" id="LR590463">
    <property type="protein sequence ID" value="VTP64884.1"/>
    <property type="molecule type" value="Genomic_DNA"/>
</dbReference>
<organism evidence="1 2">
    <name type="scientific">Serratia rubidaea</name>
    <name type="common">Serratia marinorubra</name>
    <dbReference type="NCBI Taxonomy" id="61652"/>
    <lineage>
        <taxon>Bacteria</taxon>
        <taxon>Pseudomonadati</taxon>
        <taxon>Pseudomonadota</taxon>
        <taxon>Gammaproteobacteria</taxon>
        <taxon>Enterobacterales</taxon>
        <taxon>Yersiniaceae</taxon>
        <taxon>Serratia</taxon>
    </lineage>
</organism>
<gene>
    <name evidence="1" type="ORF">NCTC12971_03791</name>
</gene>
<sequence length="66" mass="7476">MLWQETQNSLSLVLWNTVAVAASSAAPSTMPSSNSHSHPHRRRFSWFVSFLLIDKPAYNDEMPDNT</sequence>
<dbReference type="Proteomes" id="UP000307968">
    <property type="component" value="Chromosome"/>
</dbReference>
<reference evidence="1 2" key="1">
    <citation type="submission" date="2019-05" db="EMBL/GenBank/DDBJ databases">
        <authorList>
            <consortium name="Pathogen Informatics"/>
        </authorList>
    </citation>
    <scope>NUCLEOTIDE SEQUENCE [LARGE SCALE GENOMIC DNA]</scope>
    <source>
        <strain evidence="1 2">NCTC12971</strain>
    </source>
</reference>
<evidence type="ECO:0000313" key="1">
    <source>
        <dbReference type="EMBL" id="VTP64884.1"/>
    </source>
</evidence>
<proteinExistence type="predicted"/>
<name>A0A4U9HLJ6_SERRU</name>
<accession>A0A4U9HLJ6</accession>
<evidence type="ECO:0000313" key="2">
    <source>
        <dbReference type="Proteomes" id="UP000307968"/>
    </source>
</evidence>
<protein>
    <submittedName>
        <fullName evidence="1">Uncharacterized protein</fullName>
    </submittedName>
</protein>